<proteinExistence type="predicted"/>
<gene>
    <name evidence="7" type="ORF">LIPSTDRAFT_66904</name>
</gene>
<reference evidence="7 8" key="1">
    <citation type="journal article" date="2016" name="Proc. Natl. Acad. Sci. U.S.A.">
        <title>Comparative genomics of biotechnologically important yeasts.</title>
        <authorList>
            <person name="Riley R."/>
            <person name="Haridas S."/>
            <person name="Wolfe K.H."/>
            <person name="Lopes M.R."/>
            <person name="Hittinger C.T."/>
            <person name="Goeker M."/>
            <person name="Salamov A.A."/>
            <person name="Wisecaver J.H."/>
            <person name="Long T.M."/>
            <person name="Calvey C.H."/>
            <person name="Aerts A.L."/>
            <person name="Barry K.W."/>
            <person name="Choi C."/>
            <person name="Clum A."/>
            <person name="Coughlan A.Y."/>
            <person name="Deshpande S."/>
            <person name="Douglass A.P."/>
            <person name="Hanson S.J."/>
            <person name="Klenk H.-P."/>
            <person name="LaButti K.M."/>
            <person name="Lapidus A."/>
            <person name="Lindquist E.A."/>
            <person name="Lipzen A.M."/>
            <person name="Meier-Kolthoff J.P."/>
            <person name="Ohm R.A."/>
            <person name="Otillar R.P."/>
            <person name="Pangilinan J.L."/>
            <person name="Peng Y."/>
            <person name="Rokas A."/>
            <person name="Rosa C.A."/>
            <person name="Scheuner C."/>
            <person name="Sibirny A.A."/>
            <person name="Slot J.C."/>
            <person name="Stielow J.B."/>
            <person name="Sun H."/>
            <person name="Kurtzman C.P."/>
            <person name="Blackwell M."/>
            <person name="Grigoriev I.V."/>
            <person name="Jeffries T.W."/>
        </authorList>
    </citation>
    <scope>NUCLEOTIDE SEQUENCE [LARGE SCALE GENOMIC DNA]</scope>
    <source>
        <strain evidence="7 8">NRRL Y-11557</strain>
    </source>
</reference>
<dbReference type="OrthoDB" id="6612291at2759"/>
<dbReference type="InterPro" id="IPR036259">
    <property type="entry name" value="MFS_trans_sf"/>
</dbReference>
<dbReference type="STRING" id="675824.A0A1E3QEH2"/>
<evidence type="ECO:0000256" key="3">
    <source>
        <dbReference type="ARBA" id="ARBA00022597"/>
    </source>
</evidence>
<evidence type="ECO:0000256" key="5">
    <source>
        <dbReference type="ARBA" id="ARBA00022989"/>
    </source>
</evidence>
<dbReference type="SUPFAM" id="SSF103473">
    <property type="entry name" value="MFS general substrate transporter"/>
    <property type="match status" value="1"/>
</dbReference>
<dbReference type="Gene3D" id="1.20.1250.20">
    <property type="entry name" value="MFS general substrate transporter like domains"/>
    <property type="match status" value="1"/>
</dbReference>
<dbReference type="PANTHER" id="PTHR48022:SF5">
    <property type="entry name" value="ALPHA-GLUCOSIDES PERMEASE MPH2-RELATED"/>
    <property type="match status" value="1"/>
</dbReference>
<dbReference type="Proteomes" id="UP000094385">
    <property type="component" value="Unassembled WGS sequence"/>
</dbReference>
<keyword evidence="5" id="KW-1133">Transmembrane helix</keyword>
<evidence type="ECO:0000313" key="8">
    <source>
        <dbReference type="Proteomes" id="UP000094385"/>
    </source>
</evidence>
<dbReference type="AlphaFoldDB" id="A0A1E3QEH2"/>
<dbReference type="GO" id="GO:0005351">
    <property type="term" value="F:carbohydrate:proton symporter activity"/>
    <property type="evidence" value="ECO:0007669"/>
    <property type="project" value="TreeGrafter"/>
</dbReference>
<evidence type="ECO:0008006" key="9">
    <source>
        <dbReference type="Google" id="ProtNLM"/>
    </source>
</evidence>
<protein>
    <recommendedName>
        <fullName evidence="9">Major facilitator superfamily (MFS) profile domain-containing protein</fullName>
    </recommendedName>
</protein>
<dbReference type="Pfam" id="PF00083">
    <property type="entry name" value="Sugar_tr"/>
    <property type="match status" value="1"/>
</dbReference>
<dbReference type="PANTHER" id="PTHR48022">
    <property type="entry name" value="PLASTIDIC GLUCOSE TRANSPORTER 4"/>
    <property type="match status" value="1"/>
</dbReference>
<keyword evidence="6" id="KW-0472">Membrane</keyword>
<keyword evidence="3" id="KW-0762">Sugar transport</keyword>
<dbReference type="EMBL" id="KV454289">
    <property type="protein sequence ID" value="ODQ76066.1"/>
    <property type="molecule type" value="Genomic_DNA"/>
</dbReference>
<feature type="non-terminal residue" evidence="7">
    <location>
        <position position="113"/>
    </location>
</feature>
<dbReference type="GO" id="GO:0016020">
    <property type="term" value="C:membrane"/>
    <property type="evidence" value="ECO:0007669"/>
    <property type="project" value="UniProtKB-SubCell"/>
</dbReference>
<accession>A0A1E3QEH2</accession>
<evidence type="ECO:0000256" key="2">
    <source>
        <dbReference type="ARBA" id="ARBA00022448"/>
    </source>
</evidence>
<dbReference type="InterPro" id="IPR005828">
    <property type="entry name" value="MFS_sugar_transport-like"/>
</dbReference>
<keyword evidence="2" id="KW-0813">Transport</keyword>
<sequence length="113" mass="13319">MLSVQNEWEYRACYAIQWFWPIPIIPGVFFAPESPWWLVRCGRIEDVGRAIDRLTTKRADTNFNTEQKVAMMIHTNEMEKKVSSGTAFFDCLKHTDLRRTEIVSIVWLMQAFC</sequence>
<evidence type="ECO:0000256" key="1">
    <source>
        <dbReference type="ARBA" id="ARBA00004141"/>
    </source>
</evidence>
<evidence type="ECO:0000313" key="7">
    <source>
        <dbReference type="EMBL" id="ODQ76066.1"/>
    </source>
</evidence>
<organism evidence="7 8">
    <name type="scientific">Lipomyces starkeyi NRRL Y-11557</name>
    <dbReference type="NCBI Taxonomy" id="675824"/>
    <lineage>
        <taxon>Eukaryota</taxon>
        <taxon>Fungi</taxon>
        <taxon>Dikarya</taxon>
        <taxon>Ascomycota</taxon>
        <taxon>Saccharomycotina</taxon>
        <taxon>Lipomycetes</taxon>
        <taxon>Lipomycetales</taxon>
        <taxon>Lipomycetaceae</taxon>
        <taxon>Lipomyces</taxon>
    </lineage>
</organism>
<comment type="subcellular location">
    <subcellularLocation>
        <location evidence="1">Membrane</location>
        <topology evidence="1">Multi-pass membrane protein</topology>
    </subcellularLocation>
</comment>
<keyword evidence="4" id="KW-0812">Transmembrane</keyword>
<dbReference type="InterPro" id="IPR050360">
    <property type="entry name" value="MFS_Sugar_Transporters"/>
</dbReference>
<evidence type="ECO:0000256" key="4">
    <source>
        <dbReference type="ARBA" id="ARBA00022692"/>
    </source>
</evidence>
<evidence type="ECO:0000256" key="6">
    <source>
        <dbReference type="ARBA" id="ARBA00023136"/>
    </source>
</evidence>
<name>A0A1E3QEH2_LIPST</name>
<keyword evidence="8" id="KW-1185">Reference proteome</keyword>